<dbReference type="InterPro" id="IPR001650">
    <property type="entry name" value="Helicase_C-like"/>
</dbReference>
<evidence type="ECO:0000256" key="3">
    <source>
        <dbReference type="ARBA" id="ARBA00022801"/>
    </source>
</evidence>
<feature type="compositionally biased region" description="Basic residues" evidence="11">
    <location>
        <begin position="956"/>
        <end position="967"/>
    </location>
</feature>
<evidence type="ECO:0000256" key="2">
    <source>
        <dbReference type="ARBA" id="ARBA00022741"/>
    </source>
</evidence>
<evidence type="ECO:0000256" key="7">
    <source>
        <dbReference type="ARBA" id="ARBA00023235"/>
    </source>
</evidence>
<protein>
    <recommendedName>
        <fullName evidence="9">DNA 3'-5' helicase</fullName>
        <ecNumber evidence="9">5.6.2.4</ecNumber>
    </recommendedName>
</protein>
<dbReference type="EMBL" id="JALLBG020000160">
    <property type="protein sequence ID" value="KAL3761080.1"/>
    <property type="molecule type" value="Genomic_DNA"/>
</dbReference>
<feature type="region of interest" description="Disordered" evidence="11">
    <location>
        <begin position="844"/>
        <end position="871"/>
    </location>
</feature>
<dbReference type="EC" id="5.6.2.4" evidence="9"/>
<comment type="similarity">
    <text evidence="1">Belongs to the helicase family. RecQ subfamily.</text>
</comment>
<dbReference type="GO" id="GO:0003677">
    <property type="term" value="F:DNA binding"/>
    <property type="evidence" value="ECO:0007669"/>
    <property type="project" value="UniProtKB-KW"/>
</dbReference>
<dbReference type="SMART" id="SM00490">
    <property type="entry name" value="HELICc"/>
    <property type="match status" value="1"/>
</dbReference>
<evidence type="ECO:0000259" key="12">
    <source>
        <dbReference type="PROSITE" id="PS51192"/>
    </source>
</evidence>
<dbReference type="Gene3D" id="1.10.10.10">
    <property type="entry name" value="Winged helix-like DNA-binding domain superfamily/Winged helix DNA-binding domain"/>
    <property type="match status" value="1"/>
</dbReference>
<evidence type="ECO:0000313" key="15">
    <source>
        <dbReference type="Proteomes" id="UP001530293"/>
    </source>
</evidence>
<dbReference type="GO" id="GO:0016787">
    <property type="term" value="F:hydrolase activity"/>
    <property type="evidence" value="ECO:0007669"/>
    <property type="project" value="UniProtKB-KW"/>
</dbReference>
<feature type="region of interest" description="Disordered" evidence="11">
    <location>
        <begin position="885"/>
        <end position="984"/>
    </location>
</feature>
<feature type="compositionally biased region" description="Polar residues" evidence="11">
    <location>
        <begin position="855"/>
        <end position="865"/>
    </location>
</feature>
<keyword evidence="2" id="KW-0547">Nucleotide-binding</keyword>
<dbReference type="FunFam" id="3.40.50.300:FF:001389">
    <property type="entry name" value="ATP-dependent DNA helicase RecQ"/>
    <property type="match status" value="1"/>
</dbReference>
<keyword evidence="4" id="KW-0347">Helicase</keyword>
<dbReference type="InterPro" id="IPR011545">
    <property type="entry name" value="DEAD/DEAH_box_helicase_dom"/>
</dbReference>
<evidence type="ECO:0000256" key="4">
    <source>
        <dbReference type="ARBA" id="ARBA00022806"/>
    </source>
</evidence>
<proteinExistence type="inferred from homology"/>
<keyword evidence="10" id="KW-0175">Coiled coil</keyword>
<evidence type="ECO:0000256" key="6">
    <source>
        <dbReference type="ARBA" id="ARBA00023125"/>
    </source>
</evidence>
<dbReference type="Proteomes" id="UP001530293">
    <property type="component" value="Unassembled WGS sequence"/>
</dbReference>
<evidence type="ECO:0000256" key="5">
    <source>
        <dbReference type="ARBA" id="ARBA00022840"/>
    </source>
</evidence>
<evidence type="ECO:0000256" key="1">
    <source>
        <dbReference type="ARBA" id="ARBA00005446"/>
    </source>
</evidence>
<organism evidence="14 15">
    <name type="scientific">Discostella pseudostelligera</name>
    <dbReference type="NCBI Taxonomy" id="259834"/>
    <lineage>
        <taxon>Eukaryota</taxon>
        <taxon>Sar</taxon>
        <taxon>Stramenopiles</taxon>
        <taxon>Ochrophyta</taxon>
        <taxon>Bacillariophyta</taxon>
        <taxon>Coscinodiscophyceae</taxon>
        <taxon>Thalassiosirophycidae</taxon>
        <taxon>Stephanodiscales</taxon>
        <taxon>Stephanodiscaceae</taxon>
        <taxon>Discostella</taxon>
    </lineage>
</organism>
<dbReference type="Gene3D" id="3.40.50.300">
    <property type="entry name" value="P-loop containing nucleotide triphosphate hydrolases"/>
    <property type="match status" value="2"/>
</dbReference>
<evidence type="ECO:0000259" key="13">
    <source>
        <dbReference type="PROSITE" id="PS51194"/>
    </source>
</evidence>
<gene>
    <name evidence="14" type="ORF">ACHAWU_006486</name>
</gene>
<feature type="domain" description="Helicase C-terminal" evidence="13">
    <location>
        <begin position="551"/>
        <end position="701"/>
    </location>
</feature>
<evidence type="ECO:0000256" key="8">
    <source>
        <dbReference type="ARBA" id="ARBA00034617"/>
    </source>
</evidence>
<comment type="caution">
    <text evidence="14">The sequence shown here is derived from an EMBL/GenBank/DDBJ whole genome shotgun (WGS) entry which is preliminary data.</text>
</comment>
<keyword evidence="15" id="KW-1185">Reference proteome</keyword>
<keyword evidence="5" id="KW-0067">ATP-binding</keyword>
<evidence type="ECO:0000256" key="9">
    <source>
        <dbReference type="ARBA" id="ARBA00034808"/>
    </source>
</evidence>
<dbReference type="PANTHER" id="PTHR13710:SF105">
    <property type="entry name" value="ATP-DEPENDENT DNA HELICASE Q1"/>
    <property type="match status" value="1"/>
</dbReference>
<feature type="compositionally biased region" description="Polar residues" evidence="11">
    <location>
        <begin position="930"/>
        <end position="939"/>
    </location>
</feature>
<dbReference type="SMART" id="SM00487">
    <property type="entry name" value="DEXDc"/>
    <property type="match status" value="1"/>
</dbReference>
<dbReference type="GO" id="GO:0005524">
    <property type="term" value="F:ATP binding"/>
    <property type="evidence" value="ECO:0007669"/>
    <property type="project" value="UniProtKB-KW"/>
</dbReference>
<dbReference type="NCBIfam" id="TIGR00614">
    <property type="entry name" value="recQ_fam"/>
    <property type="match status" value="1"/>
</dbReference>
<keyword evidence="6" id="KW-0238">DNA-binding</keyword>
<feature type="coiled-coil region" evidence="10">
    <location>
        <begin position="7"/>
        <end position="55"/>
    </location>
</feature>
<feature type="domain" description="Helicase ATP-binding" evidence="12">
    <location>
        <begin position="342"/>
        <end position="525"/>
    </location>
</feature>
<dbReference type="CDD" id="cd18794">
    <property type="entry name" value="SF2_C_RecQ"/>
    <property type="match status" value="1"/>
</dbReference>
<feature type="compositionally biased region" description="Acidic residues" evidence="11">
    <location>
        <begin position="970"/>
        <end position="984"/>
    </location>
</feature>
<evidence type="ECO:0000256" key="11">
    <source>
        <dbReference type="SAM" id="MobiDB-lite"/>
    </source>
</evidence>
<dbReference type="PROSITE" id="PS51192">
    <property type="entry name" value="HELICASE_ATP_BIND_1"/>
    <property type="match status" value="1"/>
</dbReference>
<keyword evidence="3" id="KW-0378">Hydrolase</keyword>
<dbReference type="GO" id="GO:0043138">
    <property type="term" value="F:3'-5' DNA helicase activity"/>
    <property type="evidence" value="ECO:0007669"/>
    <property type="project" value="UniProtKB-EC"/>
</dbReference>
<dbReference type="SUPFAM" id="SSF52540">
    <property type="entry name" value="P-loop containing nucleoside triphosphate hydrolases"/>
    <property type="match status" value="1"/>
</dbReference>
<dbReference type="InterPro" id="IPR014001">
    <property type="entry name" value="Helicase_ATP-bd"/>
</dbReference>
<dbReference type="InterPro" id="IPR036388">
    <property type="entry name" value="WH-like_DNA-bd_sf"/>
</dbReference>
<keyword evidence="7" id="KW-0413">Isomerase</keyword>
<comment type="catalytic activity">
    <reaction evidence="8">
        <text>Couples ATP hydrolysis with the unwinding of duplex DNA by translocating in the 3'-5' direction.</text>
        <dbReference type="EC" id="5.6.2.4"/>
    </reaction>
</comment>
<evidence type="ECO:0000313" key="14">
    <source>
        <dbReference type="EMBL" id="KAL3761080.1"/>
    </source>
</evidence>
<sequence length="984" mass="108986">MNSSNNLSSAAASLAEFEAERDRLRTECSTLFDHKRDIEMQISTLSDQKQAIEMQMAENQTRLQWLDDKIDGTGVGGDGLLLAGRQHCQTTAASSAVATKVKFEVVDERSNDKKKTNYSLSMTQPEEYLTDPHTQLDENDFLADPSLEHHLGDDYENRHENFDTSEEARRVSTSPPLLYSNSLPGLKPSAGTTLVQPANPYARGGGAAAVAAAATAGSAGGNSIANQGTNTNTNPFVDLWNPDETTNHRNTQINQQPNRGTYAANNTLEKYFDPTQSHSNTATSQSMDTTNTAFNQRQSTNGLRRELHSNDNHHHPWSERMAHHLRRTFRIERFRDHQEEIINVTMQGHDAFVVMRTGGGKSLTYQLPAVIESESRSRKVTVVISPLISLIRDQEEQMNQLIPGSAVSFTSNMAGGTSEHARRWGLVRDATAGVALIFVTPEKVGMSSKFKSEMEKLHNQGRLGRFVVDECHCACQWGHDFRPDYTKLGILKHHFPSVPVLAVTATASERVRHDCAQILRLDRNYRFFRSTANRPNLNYSVRIKPDSKDALIDDMVDFIKANHFKEAGIIYTFSKKEADDVANRLCDNGIVARSYHSDVHETTKDQVQRSWMRNETQVVVATIAFGLGINKPDVRFVLHHSLSKSLEAYYQESGRAGRDGNPANCVLYYTPKDVPKMLSMIHGDAGESTFWAMAKYGQAHGDDALCRHVILATLGEADNTMGMTLINLQNKCTTTERRQIGTHCQTVTRVVDTLNNISGEDCTINQVVAKWRSKTFDSNFSFLKDNPPNDLAKDECERIVVYLILEDVLHPKVVYTAYNTIVYLVLGPDGQKLLSSTNPRAEISFPIRPQRKKAGSSNKTPSNPLAISDGDGWISAKSKSTGAKAAKAKAAKAKSTSLRAKTRGKPALKSTGKTGGKGSKTVSKRKSASSERSTIVEINSSSSSESDSDDEEFSLPKRRASNLKRRKEIAEDDSSDDSDCDLSE</sequence>
<dbReference type="PROSITE" id="PS51194">
    <property type="entry name" value="HELICASE_CTER"/>
    <property type="match status" value="1"/>
</dbReference>
<dbReference type="Pfam" id="PF00271">
    <property type="entry name" value="Helicase_C"/>
    <property type="match status" value="1"/>
</dbReference>
<dbReference type="FunFam" id="3.40.50.300:FF:001456">
    <property type="entry name" value="ATP-dependent DNA helicase"/>
    <property type="match status" value="1"/>
</dbReference>
<reference evidence="14 15" key="1">
    <citation type="submission" date="2024-10" db="EMBL/GenBank/DDBJ databases">
        <title>Updated reference genomes for cyclostephanoid diatoms.</title>
        <authorList>
            <person name="Roberts W.R."/>
            <person name="Alverson A.J."/>
        </authorList>
    </citation>
    <scope>NUCLEOTIDE SEQUENCE [LARGE SCALE GENOMIC DNA]</scope>
    <source>
        <strain evidence="14 15">AJA232-27</strain>
    </source>
</reference>
<name>A0ABD3MAF4_9STRA</name>
<dbReference type="PANTHER" id="PTHR13710">
    <property type="entry name" value="DNA HELICASE RECQ FAMILY MEMBER"/>
    <property type="match status" value="1"/>
</dbReference>
<dbReference type="InterPro" id="IPR027417">
    <property type="entry name" value="P-loop_NTPase"/>
</dbReference>
<dbReference type="Pfam" id="PF00270">
    <property type="entry name" value="DEAD"/>
    <property type="match status" value="1"/>
</dbReference>
<dbReference type="InterPro" id="IPR004589">
    <property type="entry name" value="DNA_helicase_ATP-dep_RecQ"/>
</dbReference>
<dbReference type="AlphaFoldDB" id="A0ABD3MAF4"/>
<accession>A0ABD3MAF4</accession>
<evidence type="ECO:0000256" key="10">
    <source>
        <dbReference type="SAM" id="Coils"/>
    </source>
</evidence>